<dbReference type="PhylomeDB" id="S7ZMW8"/>
<dbReference type="Pfam" id="PF00172">
    <property type="entry name" value="Zn_clus"/>
    <property type="match status" value="1"/>
</dbReference>
<evidence type="ECO:0000256" key="2">
    <source>
        <dbReference type="ARBA" id="ARBA00023015"/>
    </source>
</evidence>
<keyword evidence="2" id="KW-0805">Transcription regulation</keyword>
<dbReference type="PANTHER" id="PTHR47431:SF2">
    <property type="entry name" value="ZN(II)2CYS6 TRANSCRIPTION FACTOR (EUROFUNG)"/>
    <property type="match status" value="1"/>
</dbReference>
<accession>S7ZMW8</accession>
<dbReference type="SMART" id="SM00066">
    <property type="entry name" value="GAL4"/>
    <property type="match status" value="1"/>
</dbReference>
<sequence length="593" mass="66687">MPASPPSPSNSTSASTRSKARPSSLACIECRKHHIKCDARRPTCSRCAAAEVHCVFLPSRRGGRRKIEKPSSRLPIADTQAIAPGSAPESAPFGSTEPRRARSRGVIRYGEPSADEPEQLELQGNSPEFIVPEARLVRLYYENFHAAHPILVPAALFNKWQYPHYLQQVVKFIGSHYSLVLDNDILSEPTWLMLNGTADRTPQMVQALLLYSIMMRARNETSQAETALTRAIDMALELGMNREEFVITAAGGRDHEMESLRRTWWNLFIWEIYMTSLNETMQLRCSDIFSDVHLPCEESTYASLEAIPPPQSLSAFRSRIFTENEDAPQFSSFAYYIESARILARVIILNAMPDTHHDHLQAVANTLVSWIHHLPPQKIEIVDMYGTIDEMTFQAHCTIQYAAMLLHLPRSNIRPRFPDSMFSICPITPYRLSPSLTRQVHDVKTLEASKSLSNLLSVRSDVRGYSPGMVFVAILCGLIQLAATETHGAECADHHHNRIVLILGCLKQLRGKWPLAQTGHAHLRRVAAQVMNLRPDYSPFERKPSQPADDSRSRENLDGTAMGTLMDDELMTDQFSSRLLSEFIDPTCGVPFL</sequence>
<dbReference type="Gene3D" id="4.10.240.10">
    <property type="entry name" value="Zn(2)-C6 fungal-type DNA-binding domain"/>
    <property type="match status" value="1"/>
</dbReference>
<evidence type="ECO:0000256" key="6">
    <source>
        <dbReference type="SAM" id="MobiDB-lite"/>
    </source>
</evidence>
<dbReference type="Proteomes" id="UP000019376">
    <property type="component" value="Unassembled WGS sequence"/>
</dbReference>
<dbReference type="PROSITE" id="PS50048">
    <property type="entry name" value="ZN2_CY6_FUNGAL_2"/>
    <property type="match status" value="1"/>
</dbReference>
<dbReference type="GO" id="GO:0008270">
    <property type="term" value="F:zinc ion binding"/>
    <property type="evidence" value="ECO:0007669"/>
    <property type="project" value="InterPro"/>
</dbReference>
<name>S7ZMW8_PENO1</name>
<protein>
    <recommendedName>
        <fullName evidence="7">Zn(2)-C6 fungal-type domain-containing protein</fullName>
    </recommendedName>
</protein>
<dbReference type="STRING" id="933388.S7ZMW8"/>
<dbReference type="GO" id="GO:0006351">
    <property type="term" value="P:DNA-templated transcription"/>
    <property type="evidence" value="ECO:0007669"/>
    <property type="project" value="InterPro"/>
</dbReference>
<feature type="compositionally biased region" description="Basic and acidic residues" evidence="6">
    <location>
        <begin position="539"/>
        <end position="557"/>
    </location>
</feature>
<evidence type="ECO:0000256" key="3">
    <source>
        <dbReference type="ARBA" id="ARBA00023125"/>
    </source>
</evidence>
<dbReference type="PANTHER" id="PTHR47431">
    <property type="entry name" value="ZN(II)2CYS6 TRANSCRIPTION FACTOR (EUROFUNG)-RELATED"/>
    <property type="match status" value="1"/>
</dbReference>
<feature type="region of interest" description="Disordered" evidence="6">
    <location>
        <begin position="65"/>
        <end position="103"/>
    </location>
</feature>
<dbReference type="InterPro" id="IPR001138">
    <property type="entry name" value="Zn2Cys6_DnaBD"/>
</dbReference>
<dbReference type="eggNOG" id="ENOG502RF8N">
    <property type="taxonomic scope" value="Eukaryota"/>
</dbReference>
<reference evidence="8 9" key="1">
    <citation type="journal article" date="2013" name="PLoS ONE">
        <title>Genomic and secretomic analyses reveal unique features of the lignocellulolytic enzyme system of Penicillium decumbens.</title>
        <authorList>
            <person name="Liu G."/>
            <person name="Zhang L."/>
            <person name="Wei X."/>
            <person name="Zou G."/>
            <person name="Qin Y."/>
            <person name="Ma L."/>
            <person name="Li J."/>
            <person name="Zheng H."/>
            <person name="Wang S."/>
            <person name="Wang C."/>
            <person name="Xun L."/>
            <person name="Zhao G.-P."/>
            <person name="Zhou Z."/>
            <person name="Qu Y."/>
        </authorList>
    </citation>
    <scope>NUCLEOTIDE SEQUENCE [LARGE SCALE GENOMIC DNA]</scope>
    <source>
        <strain evidence="9">114-2 / CGMCC 5302</strain>
    </source>
</reference>
<gene>
    <name evidence="8" type="ORF">PDE_06651</name>
</gene>
<keyword evidence="1" id="KW-0479">Metal-binding</keyword>
<dbReference type="GO" id="GO:0000981">
    <property type="term" value="F:DNA-binding transcription factor activity, RNA polymerase II-specific"/>
    <property type="evidence" value="ECO:0007669"/>
    <property type="project" value="InterPro"/>
</dbReference>
<proteinExistence type="predicted"/>
<feature type="region of interest" description="Disordered" evidence="6">
    <location>
        <begin position="536"/>
        <end position="563"/>
    </location>
</feature>
<keyword evidence="9" id="KW-1185">Reference proteome</keyword>
<evidence type="ECO:0000313" key="8">
    <source>
        <dbReference type="EMBL" id="EPS31694.1"/>
    </source>
</evidence>
<feature type="compositionally biased region" description="Low complexity" evidence="6">
    <location>
        <begin position="9"/>
        <end position="22"/>
    </location>
</feature>
<dbReference type="GO" id="GO:0003677">
    <property type="term" value="F:DNA binding"/>
    <property type="evidence" value="ECO:0007669"/>
    <property type="project" value="UniProtKB-KW"/>
</dbReference>
<feature type="domain" description="Zn(2)-C6 fungal-type" evidence="7">
    <location>
        <begin position="26"/>
        <end position="56"/>
    </location>
</feature>
<dbReference type="CDD" id="cd12148">
    <property type="entry name" value="fungal_TF_MHR"/>
    <property type="match status" value="1"/>
</dbReference>
<evidence type="ECO:0000313" key="9">
    <source>
        <dbReference type="Proteomes" id="UP000019376"/>
    </source>
</evidence>
<evidence type="ECO:0000256" key="1">
    <source>
        <dbReference type="ARBA" id="ARBA00022723"/>
    </source>
</evidence>
<evidence type="ECO:0000256" key="4">
    <source>
        <dbReference type="ARBA" id="ARBA00023163"/>
    </source>
</evidence>
<keyword evidence="4" id="KW-0804">Transcription</keyword>
<dbReference type="AlphaFoldDB" id="S7ZMW8"/>
<dbReference type="PROSITE" id="PS00463">
    <property type="entry name" value="ZN2_CY6_FUNGAL_1"/>
    <property type="match status" value="1"/>
</dbReference>
<evidence type="ECO:0000256" key="5">
    <source>
        <dbReference type="ARBA" id="ARBA00023242"/>
    </source>
</evidence>
<dbReference type="OrthoDB" id="10067394at2759"/>
<dbReference type="SUPFAM" id="SSF57701">
    <property type="entry name" value="Zn2/Cys6 DNA-binding domain"/>
    <property type="match status" value="1"/>
</dbReference>
<dbReference type="InterPro" id="IPR036864">
    <property type="entry name" value="Zn2-C6_fun-type_DNA-bd_sf"/>
</dbReference>
<evidence type="ECO:0000259" key="7">
    <source>
        <dbReference type="PROSITE" id="PS50048"/>
    </source>
</evidence>
<feature type="region of interest" description="Disordered" evidence="6">
    <location>
        <begin position="1"/>
        <end position="22"/>
    </location>
</feature>
<dbReference type="Pfam" id="PF04082">
    <property type="entry name" value="Fungal_trans"/>
    <property type="match status" value="1"/>
</dbReference>
<dbReference type="CDD" id="cd00067">
    <property type="entry name" value="GAL4"/>
    <property type="match status" value="1"/>
</dbReference>
<keyword evidence="3" id="KW-0238">DNA-binding</keyword>
<dbReference type="InterPro" id="IPR007219">
    <property type="entry name" value="XnlR_reg_dom"/>
</dbReference>
<organism evidence="8 9">
    <name type="scientific">Penicillium oxalicum (strain 114-2 / CGMCC 5302)</name>
    <name type="common">Penicillium decumbens</name>
    <dbReference type="NCBI Taxonomy" id="933388"/>
    <lineage>
        <taxon>Eukaryota</taxon>
        <taxon>Fungi</taxon>
        <taxon>Dikarya</taxon>
        <taxon>Ascomycota</taxon>
        <taxon>Pezizomycotina</taxon>
        <taxon>Eurotiomycetes</taxon>
        <taxon>Eurotiomycetidae</taxon>
        <taxon>Eurotiales</taxon>
        <taxon>Aspergillaceae</taxon>
        <taxon>Penicillium</taxon>
    </lineage>
</organism>
<dbReference type="EMBL" id="KB644414">
    <property type="protein sequence ID" value="EPS31694.1"/>
    <property type="molecule type" value="Genomic_DNA"/>
</dbReference>
<keyword evidence="5" id="KW-0539">Nucleus</keyword>
<dbReference type="HOGENOM" id="CLU_015502_1_0_1"/>